<name>A0A4R4NEQ8_9ACTN</name>
<gene>
    <name evidence="2" type="ORF">E1267_13250</name>
</gene>
<dbReference type="SUPFAM" id="SSF160904">
    <property type="entry name" value="Jann2411-like"/>
    <property type="match status" value="1"/>
</dbReference>
<dbReference type="Proteomes" id="UP000295157">
    <property type="component" value="Unassembled WGS sequence"/>
</dbReference>
<evidence type="ECO:0000259" key="1">
    <source>
        <dbReference type="Pfam" id="PF11706"/>
    </source>
</evidence>
<dbReference type="InterPro" id="IPR021005">
    <property type="entry name" value="Znf_CGNR"/>
</dbReference>
<accession>A0A4R4NEQ8</accession>
<evidence type="ECO:0000313" key="3">
    <source>
        <dbReference type="Proteomes" id="UP000295157"/>
    </source>
</evidence>
<dbReference type="Pfam" id="PF07336">
    <property type="entry name" value="ABATE"/>
    <property type="match status" value="1"/>
</dbReference>
<dbReference type="OrthoDB" id="3211108at2"/>
<keyword evidence="3" id="KW-1185">Reference proteome</keyword>
<dbReference type="InterPro" id="IPR023286">
    <property type="entry name" value="ABATE_dom_sf"/>
</dbReference>
<proteinExistence type="predicted"/>
<dbReference type="Gene3D" id="1.10.3300.10">
    <property type="entry name" value="Jann2411-like domain"/>
    <property type="match status" value="1"/>
</dbReference>
<protein>
    <recommendedName>
        <fullName evidence="1">Zinc finger CGNR domain-containing protein</fullName>
    </recommendedName>
</protein>
<reference evidence="2 3" key="1">
    <citation type="submission" date="2019-02" db="EMBL/GenBank/DDBJ databases">
        <title>Draft genome sequences of novel Actinobacteria.</title>
        <authorList>
            <person name="Sahin N."/>
            <person name="Ay H."/>
            <person name="Saygin H."/>
        </authorList>
    </citation>
    <scope>NUCLEOTIDE SEQUENCE [LARGE SCALE GENOMIC DNA]</scope>
    <source>
        <strain evidence="2 3">KC201</strain>
    </source>
</reference>
<evidence type="ECO:0000313" key="2">
    <source>
        <dbReference type="EMBL" id="TDC07439.1"/>
    </source>
</evidence>
<dbReference type="AlphaFoldDB" id="A0A4R4NEQ8"/>
<dbReference type="Pfam" id="PF11706">
    <property type="entry name" value="zf-CGNR"/>
    <property type="match status" value="1"/>
</dbReference>
<dbReference type="EMBL" id="SMJZ01000040">
    <property type="protein sequence ID" value="TDC07439.1"/>
    <property type="molecule type" value="Genomic_DNA"/>
</dbReference>
<dbReference type="PANTHER" id="PTHR35525:SF3">
    <property type="entry name" value="BLL6575 PROTEIN"/>
    <property type="match status" value="1"/>
</dbReference>
<feature type="domain" description="Zinc finger CGNR" evidence="1">
    <location>
        <begin position="143"/>
        <end position="183"/>
    </location>
</feature>
<comment type="caution">
    <text evidence="2">The sequence shown here is derived from an EMBL/GenBank/DDBJ whole genome shotgun (WGS) entry which is preliminary data.</text>
</comment>
<dbReference type="RefSeq" id="WP_132332745.1">
    <property type="nucleotide sequence ID" value="NZ_SMJZ01000040.1"/>
</dbReference>
<dbReference type="PANTHER" id="PTHR35525">
    <property type="entry name" value="BLL6575 PROTEIN"/>
    <property type="match status" value="1"/>
</dbReference>
<organism evidence="2 3">
    <name type="scientific">Nonomuraea longispora</name>
    <dbReference type="NCBI Taxonomy" id="1848320"/>
    <lineage>
        <taxon>Bacteria</taxon>
        <taxon>Bacillati</taxon>
        <taxon>Actinomycetota</taxon>
        <taxon>Actinomycetes</taxon>
        <taxon>Streptosporangiales</taxon>
        <taxon>Streptosporangiaceae</taxon>
        <taxon>Nonomuraea</taxon>
    </lineage>
</organism>
<dbReference type="InterPro" id="IPR010852">
    <property type="entry name" value="ABATE"/>
</dbReference>
<sequence length="184" mass="19976">MDLLTGEPLALDLVNTRFHTPSSVDHDALATAEGLRAWLAKQAGQLTPPEISLGPADLAAVRDLRGHVERALEAVRQATPPPPEAIAALNQALRAVPAYPRLEVRGAVLRRGTARDGTPLDRLLAELAEAAVALLTDPDVGKVRGCEGPGCRLLFLPAHPRRRWCSPDLCGNRVRVARYYQRHK</sequence>